<dbReference type="PANTHER" id="PTHR42646">
    <property type="entry name" value="FLAP ENDONUCLEASE XNI"/>
    <property type="match status" value="1"/>
</dbReference>
<evidence type="ECO:0000313" key="6">
    <source>
        <dbReference type="Proteomes" id="UP000235116"/>
    </source>
</evidence>
<keyword evidence="3" id="KW-0238">DNA-binding</keyword>
<dbReference type="CDD" id="cd09898">
    <property type="entry name" value="H3TH_53EXO"/>
    <property type="match status" value="1"/>
</dbReference>
<evidence type="ECO:0000313" key="5">
    <source>
        <dbReference type="EMBL" id="AUM11401.1"/>
    </source>
</evidence>
<evidence type="ECO:0000256" key="3">
    <source>
        <dbReference type="ARBA" id="ARBA00023125"/>
    </source>
</evidence>
<dbReference type="SMART" id="SM00475">
    <property type="entry name" value="53EXOc"/>
    <property type="match status" value="1"/>
</dbReference>
<proteinExistence type="predicted"/>
<dbReference type="PANTHER" id="PTHR42646:SF2">
    <property type="entry name" value="5'-3' EXONUCLEASE FAMILY PROTEIN"/>
    <property type="match status" value="1"/>
</dbReference>
<dbReference type="GO" id="GO:0008409">
    <property type="term" value="F:5'-3' exonuclease activity"/>
    <property type="evidence" value="ECO:0007669"/>
    <property type="project" value="InterPro"/>
</dbReference>
<dbReference type="GO" id="GO:0003677">
    <property type="term" value="F:DNA binding"/>
    <property type="evidence" value="ECO:0007669"/>
    <property type="project" value="UniProtKB-KW"/>
</dbReference>
<sequence>MKDSDTVYLLDSSIYIFQAWFGYPDHFHDQAGQSVNAVYGYMKTLLAQCRALRPKYMLAAFDESLFSGFRHQLYPDYKANRALPDESLARQLQLCRELTELAGVCCVGDAVYEADDWLALGAQTAKSAGLRCAVITRDKDLAQLVGEGDLWWDWAKDVRRDHRALIDHWQVEPSQIPDLLALMGDSADNIPGVAGIGEKSAQALMSHFGSLEHLYSDLDAVLTLPVRGAKRLHAVLQASQDQAFLFRELIRLRPPPDALTLNQLECAPVGQDKWLDFISAAGLGAEFKNLVNRYYA</sequence>
<dbReference type="Gene3D" id="3.40.50.1010">
    <property type="entry name" value="5'-nuclease"/>
    <property type="match status" value="1"/>
</dbReference>
<dbReference type="OrthoDB" id="9806424at2"/>
<dbReference type="InterPro" id="IPR029060">
    <property type="entry name" value="PIN-like_dom_sf"/>
</dbReference>
<dbReference type="EMBL" id="CP022684">
    <property type="protein sequence ID" value="AUM11401.1"/>
    <property type="molecule type" value="Genomic_DNA"/>
</dbReference>
<keyword evidence="2" id="KW-0378">Hydrolase</keyword>
<dbReference type="RefSeq" id="WP_101892741.1">
    <property type="nucleotide sequence ID" value="NZ_CP022684.1"/>
</dbReference>
<dbReference type="InterPro" id="IPR020045">
    <property type="entry name" value="DNA_polI_H3TH"/>
</dbReference>
<keyword evidence="1" id="KW-0540">Nuclease</keyword>
<gene>
    <name evidence="5" type="ORF">Kalk_02720</name>
</gene>
<organism evidence="5 6">
    <name type="scientific">Ketobacter alkanivorans</name>
    <dbReference type="NCBI Taxonomy" id="1917421"/>
    <lineage>
        <taxon>Bacteria</taxon>
        <taxon>Pseudomonadati</taxon>
        <taxon>Pseudomonadota</taxon>
        <taxon>Gammaproteobacteria</taxon>
        <taxon>Pseudomonadales</taxon>
        <taxon>Ketobacteraceae</taxon>
        <taxon>Ketobacter</taxon>
    </lineage>
</organism>
<dbReference type="SMART" id="SM00279">
    <property type="entry name" value="HhH2"/>
    <property type="match status" value="1"/>
</dbReference>
<dbReference type="AlphaFoldDB" id="A0A2K9LGY0"/>
<dbReference type="InterPro" id="IPR002421">
    <property type="entry name" value="5-3_exonuclease"/>
</dbReference>
<dbReference type="KEGG" id="kak:Kalk_02720"/>
<feature type="domain" description="5'-3' exonuclease" evidence="4">
    <location>
        <begin position="1"/>
        <end position="267"/>
    </location>
</feature>
<dbReference type="InterPro" id="IPR036279">
    <property type="entry name" value="5-3_exonuclease_C_sf"/>
</dbReference>
<dbReference type="SUPFAM" id="SSF88723">
    <property type="entry name" value="PIN domain-like"/>
    <property type="match status" value="1"/>
</dbReference>
<dbReference type="GO" id="GO:0033567">
    <property type="term" value="P:DNA replication, Okazaki fragment processing"/>
    <property type="evidence" value="ECO:0007669"/>
    <property type="project" value="InterPro"/>
</dbReference>
<dbReference type="Pfam" id="PF02739">
    <property type="entry name" value="5_3_exonuc_N"/>
    <property type="match status" value="1"/>
</dbReference>
<dbReference type="Gene3D" id="1.10.150.20">
    <property type="entry name" value="5' to 3' exonuclease, C-terminal subdomain"/>
    <property type="match status" value="1"/>
</dbReference>
<dbReference type="FunFam" id="1.10.150.20:FF:000003">
    <property type="entry name" value="DNA polymerase I"/>
    <property type="match status" value="1"/>
</dbReference>
<dbReference type="CDD" id="cd09859">
    <property type="entry name" value="PIN_53EXO"/>
    <property type="match status" value="1"/>
</dbReference>
<name>A0A2K9LGY0_9GAMM</name>
<dbReference type="GO" id="GO:0017108">
    <property type="term" value="F:5'-flap endonuclease activity"/>
    <property type="evidence" value="ECO:0007669"/>
    <property type="project" value="InterPro"/>
</dbReference>
<dbReference type="InterPro" id="IPR038969">
    <property type="entry name" value="FEN"/>
</dbReference>
<keyword evidence="6" id="KW-1185">Reference proteome</keyword>
<protein>
    <recommendedName>
        <fullName evidence="4">5'-3' exonuclease domain-containing protein</fullName>
    </recommendedName>
</protein>
<evidence type="ECO:0000256" key="1">
    <source>
        <dbReference type="ARBA" id="ARBA00022722"/>
    </source>
</evidence>
<reference evidence="6" key="1">
    <citation type="submission" date="2017-08" db="EMBL/GenBank/DDBJ databases">
        <title>Direct submision.</title>
        <authorList>
            <person name="Kim S.-J."/>
            <person name="Rhee S.-K."/>
        </authorList>
    </citation>
    <scope>NUCLEOTIDE SEQUENCE [LARGE SCALE GENOMIC DNA]</scope>
    <source>
        <strain evidence="6">GI5</strain>
    </source>
</reference>
<dbReference type="InterPro" id="IPR020046">
    <property type="entry name" value="5-3_exonucl_a-hlix_arch_N"/>
</dbReference>
<dbReference type="Proteomes" id="UP000235116">
    <property type="component" value="Chromosome"/>
</dbReference>
<accession>A0A2K9LGY0</accession>
<evidence type="ECO:0000259" key="4">
    <source>
        <dbReference type="SMART" id="SM00475"/>
    </source>
</evidence>
<dbReference type="InterPro" id="IPR008918">
    <property type="entry name" value="HhH2"/>
</dbReference>
<evidence type="ECO:0000256" key="2">
    <source>
        <dbReference type="ARBA" id="ARBA00022801"/>
    </source>
</evidence>
<dbReference type="SUPFAM" id="SSF47807">
    <property type="entry name" value="5' to 3' exonuclease, C-terminal subdomain"/>
    <property type="match status" value="1"/>
</dbReference>
<dbReference type="Pfam" id="PF01367">
    <property type="entry name" value="5_3_exonuc"/>
    <property type="match status" value="1"/>
</dbReference>